<dbReference type="Proteomes" id="UP000248044">
    <property type="component" value="Chromosome"/>
</dbReference>
<evidence type="ECO:0000313" key="2">
    <source>
        <dbReference type="Proteomes" id="UP000248044"/>
    </source>
</evidence>
<protein>
    <submittedName>
        <fullName evidence="1">Uncharacterized protein</fullName>
    </submittedName>
</protein>
<dbReference type="OrthoDB" id="9287at2157"/>
<dbReference type="KEGG" id="abri:DFR85_13050"/>
<evidence type="ECO:0000313" key="1">
    <source>
        <dbReference type="EMBL" id="AWR95387.1"/>
    </source>
</evidence>
<dbReference type="GeneID" id="36833100"/>
<dbReference type="EMBL" id="CP029289">
    <property type="protein sequence ID" value="AWR95387.1"/>
    <property type="molecule type" value="Genomic_DNA"/>
</dbReference>
<accession>A0A2U9IH63</accession>
<dbReference type="RefSeq" id="WP_110271265.1">
    <property type="nucleotide sequence ID" value="NZ_CP029289.2"/>
</dbReference>
<proteinExistence type="predicted"/>
<organism evidence="1 2">
    <name type="scientific">Acidianus brierleyi</name>
    <dbReference type="NCBI Taxonomy" id="41673"/>
    <lineage>
        <taxon>Archaea</taxon>
        <taxon>Thermoproteota</taxon>
        <taxon>Thermoprotei</taxon>
        <taxon>Sulfolobales</taxon>
        <taxon>Sulfolobaceae</taxon>
        <taxon>Acidianus</taxon>
    </lineage>
</organism>
<reference evidence="1 2" key="1">
    <citation type="submission" date="2018-05" db="EMBL/GenBank/DDBJ databases">
        <title>Complete Genome Sequences of Extremely Thermoacidophilic, Metal-Mobilizing Type-Strain Members of the Archaeal Family Sulfolobaceae: Acidianus brierleyi DSM-1651T, Acidianus sulfidivorans DSM-18786T, Metallosphaera hakonensis DSM-7519T, and Metallosphaera prunae DSM-10039T.</title>
        <authorList>
            <person name="Counts J.A."/>
            <person name="Kelly R.M."/>
        </authorList>
    </citation>
    <scope>NUCLEOTIDE SEQUENCE [LARGE SCALE GENOMIC DNA]</scope>
    <source>
        <strain evidence="1 2">DSM 1651</strain>
    </source>
</reference>
<gene>
    <name evidence="1" type="ORF">DFR85_13050</name>
</gene>
<keyword evidence="2" id="KW-1185">Reference proteome</keyword>
<dbReference type="AlphaFoldDB" id="A0A2U9IH63"/>
<sequence length="83" mass="9918">MPNAPVDIIVMKPEECNENNVNLSHMLYYGYKILSDNLELKDKIYNMIIKNKDKLKDILPYDIKSGHKKNSFLKLRIRIFRNY</sequence>
<name>A0A2U9IH63_9CREN</name>